<sequence length="179" mass="20016">MSLVAAIMLLIISLPTAAAYFFYRWLRKKGIKYVGLIPLIIASVWTAYEAYTAIYPTDSFYFSEFKEVTLREAPKSATILQKEASYPGIHGDYCSASLIRVSSADYNILLNQLVVDKKIIKNKKGEIGGSSELYKVMGTLKPEQIIHSFSRSIPGEEDHYLSIGFLDDNKTIVISVCVT</sequence>
<name>A0A2U1AH10_9BACT</name>
<comment type="caution">
    <text evidence="1">The sequence shown here is derived from an EMBL/GenBank/DDBJ whole genome shotgun (WGS) entry which is preliminary data.</text>
</comment>
<proteinExistence type="predicted"/>
<dbReference type="Proteomes" id="UP000245466">
    <property type="component" value="Unassembled WGS sequence"/>
</dbReference>
<organism evidence="1 2">
    <name type="scientific">Pontibacter virosus</name>
    <dbReference type="NCBI Taxonomy" id="1765052"/>
    <lineage>
        <taxon>Bacteria</taxon>
        <taxon>Pseudomonadati</taxon>
        <taxon>Bacteroidota</taxon>
        <taxon>Cytophagia</taxon>
        <taxon>Cytophagales</taxon>
        <taxon>Hymenobacteraceae</taxon>
        <taxon>Pontibacter</taxon>
    </lineage>
</organism>
<keyword evidence="2" id="KW-1185">Reference proteome</keyword>
<protein>
    <submittedName>
        <fullName evidence="1">Uncharacterized protein</fullName>
    </submittedName>
</protein>
<dbReference type="EMBL" id="QEKI01000031">
    <property type="protein sequence ID" value="PVY35669.1"/>
    <property type="molecule type" value="Genomic_DNA"/>
</dbReference>
<evidence type="ECO:0000313" key="2">
    <source>
        <dbReference type="Proteomes" id="UP000245466"/>
    </source>
</evidence>
<dbReference type="AlphaFoldDB" id="A0A2U1AH10"/>
<reference evidence="1 2" key="1">
    <citation type="submission" date="2018-04" db="EMBL/GenBank/DDBJ databases">
        <title>Genomic Encyclopedia of Type Strains, Phase IV (KMG-IV): sequencing the most valuable type-strain genomes for metagenomic binning, comparative biology and taxonomic classification.</title>
        <authorList>
            <person name="Goeker M."/>
        </authorList>
    </citation>
    <scope>NUCLEOTIDE SEQUENCE [LARGE SCALE GENOMIC DNA]</scope>
    <source>
        <strain evidence="1 2">DSM 100231</strain>
    </source>
</reference>
<accession>A0A2U1AH10</accession>
<evidence type="ECO:0000313" key="1">
    <source>
        <dbReference type="EMBL" id="PVY35669.1"/>
    </source>
</evidence>
<gene>
    <name evidence="1" type="ORF">C8E01_1316</name>
</gene>